<dbReference type="CDD" id="cd03495">
    <property type="entry name" value="SQR_TypeC_SdhD_like"/>
    <property type="match status" value="1"/>
</dbReference>
<evidence type="ECO:0000256" key="5">
    <source>
        <dbReference type="ARBA" id="ARBA00011558"/>
    </source>
</evidence>
<dbReference type="NCBIfam" id="TIGR02968">
    <property type="entry name" value="succ_dehyd_anc"/>
    <property type="match status" value="1"/>
</dbReference>
<keyword evidence="13 16" id="KW-1133">Transmembrane helix</keyword>
<evidence type="ECO:0000256" key="9">
    <source>
        <dbReference type="ARBA" id="ARBA00022617"/>
    </source>
</evidence>
<feature type="transmembrane region" description="Helical" evidence="16">
    <location>
        <begin position="105"/>
        <end position="128"/>
    </location>
</feature>
<evidence type="ECO:0000256" key="4">
    <source>
        <dbReference type="ARBA" id="ARBA00005163"/>
    </source>
</evidence>
<accession>A0A1B1AHD8</accession>
<dbReference type="SUPFAM" id="SSF81343">
    <property type="entry name" value="Fumarate reductase respiratory complex transmembrane subunits"/>
    <property type="match status" value="1"/>
</dbReference>
<dbReference type="STRING" id="1759059.ATE48_08600"/>
<name>A0A1B1AHD8_9PROT</name>
<sequence>MSNSVRSMRTPLGRVRRHGASREGTGHFIANRVTSIALVLLAPWFVVSSALSIRDASYLATIDFLSDPVNAVAVILLIAIGLYHMSLGMQEVIVDYILKPFTKVLLLFLNVAFPLVLAVGAIFAVLLVNFGV</sequence>
<reference evidence="17 18" key="1">
    <citation type="submission" date="2015-11" db="EMBL/GenBank/DDBJ databases">
        <title>Whole-Genome Sequence of Candidatus Oderbacter manganicum from the National Park Lower Oder Valley, Germany.</title>
        <authorList>
            <person name="Braun B."/>
            <person name="Liere K."/>
            <person name="Szewzyk U."/>
        </authorList>
    </citation>
    <scope>NUCLEOTIDE SEQUENCE [LARGE SCALE GENOMIC DNA]</scope>
    <source>
        <strain evidence="17 18">OTSz_A_272</strain>
    </source>
</reference>
<evidence type="ECO:0000256" key="15">
    <source>
        <dbReference type="ARBA" id="ARBA00023136"/>
    </source>
</evidence>
<keyword evidence="8" id="KW-0816">Tricarboxylic acid cycle</keyword>
<dbReference type="Proteomes" id="UP000092498">
    <property type="component" value="Chromosome"/>
</dbReference>
<dbReference type="InterPro" id="IPR034804">
    <property type="entry name" value="SQR/QFR_C/D"/>
</dbReference>
<dbReference type="FunCoup" id="A0A1B1AHD8">
    <property type="interactions" value="104"/>
</dbReference>
<keyword evidence="18" id="KW-1185">Reference proteome</keyword>
<dbReference type="UniPathway" id="UPA00223"/>
<keyword evidence="7" id="KW-0813">Transport</keyword>
<evidence type="ECO:0000256" key="13">
    <source>
        <dbReference type="ARBA" id="ARBA00022989"/>
    </source>
</evidence>
<dbReference type="Pfam" id="PF01127">
    <property type="entry name" value="Sdh_cyt"/>
    <property type="match status" value="1"/>
</dbReference>
<evidence type="ECO:0000313" key="17">
    <source>
        <dbReference type="EMBL" id="ANP45974.1"/>
    </source>
</evidence>
<evidence type="ECO:0000256" key="6">
    <source>
        <dbReference type="ARBA" id="ARBA00019425"/>
    </source>
</evidence>
<evidence type="ECO:0000256" key="3">
    <source>
        <dbReference type="ARBA" id="ARBA00004141"/>
    </source>
</evidence>
<evidence type="ECO:0000256" key="2">
    <source>
        <dbReference type="ARBA" id="ARBA00004050"/>
    </source>
</evidence>
<dbReference type="Gene3D" id="1.20.1300.10">
    <property type="entry name" value="Fumarate reductase/succinate dehydrogenase, transmembrane subunit"/>
    <property type="match status" value="1"/>
</dbReference>
<gene>
    <name evidence="17" type="ORF">ATE48_08600</name>
</gene>
<dbReference type="InParanoid" id="A0A1B1AHD8"/>
<dbReference type="RefSeq" id="WP_066770175.1">
    <property type="nucleotide sequence ID" value="NZ_CP013244.1"/>
</dbReference>
<keyword evidence="15 16" id="KW-0472">Membrane</keyword>
<evidence type="ECO:0000256" key="7">
    <source>
        <dbReference type="ARBA" id="ARBA00022448"/>
    </source>
</evidence>
<dbReference type="GO" id="GO:0020037">
    <property type="term" value="F:heme binding"/>
    <property type="evidence" value="ECO:0007669"/>
    <property type="project" value="InterPro"/>
</dbReference>
<keyword evidence="9" id="KW-0349">Heme</keyword>
<dbReference type="GO" id="GO:0006099">
    <property type="term" value="P:tricarboxylic acid cycle"/>
    <property type="evidence" value="ECO:0007669"/>
    <property type="project" value="UniProtKB-UniPathway"/>
</dbReference>
<keyword evidence="12" id="KW-0249">Electron transport</keyword>
<evidence type="ECO:0000256" key="1">
    <source>
        <dbReference type="ARBA" id="ARBA00001971"/>
    </source>
</evidence>
<feature type="transmembrane region" description="Helical" evidence="16">
    <location>
        <begin position="68"/>
        <end position="85"/>
    </location>
</feature>
<dbReference type="AlphaFoldDB" id="A0A1B1AHD8"/>
<comment type="pathway">
    <text evidence="4">Carbohydrate metabolism; tricarboxylic acid cycle.</text>
</comment>
<proteinExistence type="predicted"/>
<dbReference type="InterPro" id="IPR014312">
    <property type="entry name" value="Succ_DH_anchor"/>
</dbReference>
<dbReference type="GO" id="GO:0016020">
    <property type="term" value="C:membrane"/>
    <property type="evidence" value="ECO:0007669"/>
    <property type="project" value="UniProtKB-SubCell"/>
</dbReference>
<comment type="subcellular location">
    <subcellularLocation>
        <location evidence="3">Membrane</location>
        <topology evidence="3">Multi-pass membrane protein</topology>
    </subcellularLocation>
</comment>
<keyword evidence="11" id="KW-0479">Metal-binding</keyword>
<evidence type="ECO:0000256" key="8">
    <source>
        <dbReference type="ARBA" id="ARBA00022532"/>
    </source>
</evidence>
<evidence type="ECO:0000256" key="14">
    <source>
        <dbReference type="ARBA" id="ARBA00023004"/>
    </source>
</evidence>
<dbReference type="OrthoDB" id="9809280at2"/>
<dbReference type="GO" id="GO:0046872">
    <property type="term" value="F:metal ion binding"/>
    <property type="evidence" value="ECO:0007669"/>
    <property type="project" value="UniProtKB-KW"/>
</dbReference>
<comment type="subunit">
    <text evidence="5">Part of an enzyme complex containing four subunits: a flavoprotein, an iron-sulfur protein, plus two membrane-anchoring proteins, SdhC and SdhD.</text>
</comment>
<evidence type="ECO:0000256" key="11">
    <source>
        <dbReference type="ARBA" id="ARBA00022723"/>
    </source>
</evidence>
<evidence type="ECO:0000256" key="16">
    <source>
        <dbReference type="SAM" id="Phobius"/>
    </source>
</evidence>
<keyword evidence="10 16" id="KW-0812">Transmembrane</keyword>
<evidence type="ECO:0000313" key="18">
    <source>
        <dbReference type="Proteomes" id="UP000092498"/>
    </source>
</evidence>
<evidence type="ECO:0000256" key="12">
    <source>
        <dbReference type="ARBA" id="ARBA00022982"/>
    </source>
</evidence>
<organism evidence="17 18">
    <name type="scientific">Candidatus Viadribacter manganicus</name>
    <dbReference type="NCBI Taxonomy" id="1759059"/>
    <lineage>
        <taxon>Bacteria</taxon>
        <taxon>Pseudomonadati</taxon>
        <taxon>Pseudomonadota</taxon>
        <taxon>Alphaproteobacteria</taxon>
        <taxon>Hyphomonadales</taxon>
        <taxon>Hyphomonadaceae</taxon>
        <taxon>Candidatus Viadribacter</taxon>
    </lineage>
</organism>
<comment type="function">
    <text evidence="2">Membrane-anchoring subunit of succinate dehydrogenase (SDH).</text>
</comment>
<dbReference type="EMBL" id="CP013244">
    <property type="protein sequence ID" value="ANP45974.1"/>
    <property type="molecule type" value="Genomic_DNA"/>
</dbReference>
<dbReference type="KEGG" id="cbot:ATE48_08600"/>
<protein>
    <recommendedName>
        <fullName evidence="6">Succinate dehydrogenase hydrophobic membrane anchor subunit</fullName>
    </recommendedName>
</protein>
<comment type="cofactor">
    <cofactor evidence="1">
        <name>heme</name>
        <dbReference type="ChEBI" id="CHEBI:30413"/>
    </cofactor>
</comment>
<evidence type="ECO:0000256" key="10">
    <source>
        <dbReference type="ARBA" id="ARBA00022692"/>
    </source>
</evidence>
<keyword evidence="14" id="KW-0408">Iron</keyword>
<dbReference type="InterPro" id="IPR000701">
    <property type="entry name" value="SuccDH_FuR_B_TM-su"/>
</dbReference>